<reference evidence="2 3" key="1">
    <citation type="submission" date="2019-06" db="EMBL/GenBank/DDBJ databases">
        <title>Sequencing the genomes of 1000 actinobacteria strains.</title>
        <authorList>
            <person name="Klenk H.-P."/>
        </authorList>
    </citation>
    <scope>NUCLEOTIDE SEQUENCE [LARGE SCALE GENOMIC DNA]</scope>
    <source>
        <strain evidence="2 3">DSM 19560</strain>
    </source>
</reference>
<feature type="region of interest" description="Disordered" evidence="1">
    <location>
        <begin position="325"/>
        <end position="348"/>
    </location>
</feature>
<dbReference type="PANTHER" id="PTHR48228">
    <property type="entry name" value="SUCCINYL-COA--D-CITRAMALATE COA-TRANSFERASE"/>
    <property type="match status" value="1"/>
</dbReference>
<dbReference type="SUPFAM" id="SSF89796">
    <property type="entry name" value="CoA-transferase family III (CaiB/BaiF)"/>
    <property type="match status" value="1"/>
</dbReference>
<dbReference type="InterPro" id="IPR050509">
    <property type="entry name" value="CoA-transferase_III"/>
</dbReference>
<dbReference type="InterPro" id="IPR044855">
    <property type="entry name" value="CoA-Trfase_III_dom3_sf"/>
</dbReference>
<dbReference type="RefSeq" id="WP_246104408.1">
    <property type="nucleotide sequence ID" value="NZ_VIVQ01000001.1"/>
</dbReference>
<evidence type="ECO:0000256" key="1">
    <source>
        <dbReference type="SAM" id="MobiDB-lite"/>
    </source>
</evidence>
<organism evidence="2 3">
    <name type="scientific">Rudaeicoccus suwonensis</name>
    <dbReference type="NCBI Taxonomy" id="657409"/>
    <lineage>
        <taxon>Bacteria</taxon>
        <taxon>Bacillati</taxon>
        <taxon>Actinomycetota</taxon>
        <taxon>Actinomycetes</taxon>
        <taxon>Micrococcales</taxon>
        <taxon>Dermacoccaceae</taxon>
        <taxon>Rudaeicoccus</taxon>
    </lineage>
</organism>
<dbReference type="EMBL" id="VIVQ01000001">
    <property type="protein sequence ID" value="TWE11663.1"/>
    <property type="molecule type" value="Genomic_DNA"/>
</dbReference>
<feature type="compositionally biased region" description="Polar residues" evidence="1">
    <location>
        <begin position="339"/>
        <end position="348"/>
    </location>
</feature>
<dbReference type="InterPro" id="IPR023606">
    <property type="entry name" value="CoA-Trfase_III_dom_1_sf"/>
</dbReference>
<sequence length="389" mass="40940">MTGPLSGIRVVELAAIGPAPFAGMMLADLGAEVIRVGRLDGDDQAATAPTHGVLNRGRRWMQLDLKKPESLEIVRRLAASADIFTEGFRPGVAERLGLGPDVLLADNPRLVYGRMTGWGQDGPRAASAGHDLGYIALTGALHPCVDATGRPTPPLNMLGDFGGGGMLLVAGVLAALWSAARTGEGQVVDAAIVDGTALLTGMHQAMTGSGLWAQPPGGNLFDGGAPFYGVYGTRDDKWLSVAAIEPKFYALLLDGLGLDLDPAQQNDQATWPATKAVIAERIRGRDRAEWEQVFAGSDACVAPVLDPSEAASDDQLKARGTYVERDGLRHPSPAPRFSGTPTELPVSTSGDETAQILHELGYAEDHLVEFTRSGVIRDAAADRHTKGNV</sequence>
<protein>
    <submittedName>
        <fullName evidence="2">Alpha-methylacyl-CoA racemase</fullName>
    </submittedName>
</protein>
<evidence type="ECO:0000313" key="3">
    <source>
        <dbReference type="Proteomes" id="UP000318297"/>
    </source>
</evidence>
<keyword evidence="3" id="KW-1185">Reference proteome</keyword>
<name>A0A561E7S0_9MICO</name>
<dbReference type="InterPro" id="IPR003673">
    <property type="entry name" value="CoA-Trfase_fam_III"/>
</dbReference>
<dbReference type="Gene3D" id="3.40.50.10540">
    <property type="entry name" value="Crotonobetainyl-coa:carnitine coa-transferase, domain 1"/>
    <property type="match status" value="1"/>
</dbReference>
<comment type="caution">
    <text evidence="2">The sequence shown here is derived from an EMBL/GenBank/DDBJ whole genome shotgun (WGS) entry which is preliminary data.</text>
</comment>
<accession>A0A561E7S0</accession>
<dbReference type="Gene3D" id="3.30.1540.10">
    <property type="entry name" value="formyl-coa transferase, domain 3"/>
    <property type="match status" value="1"/>
</dbReference>
<dbReference type="GO" id="GO:0003824">
    <property type="term" value="F:catalytic activity"/>
    <property type="evidence" value="ECO:0007669"/>
    <property type="project" value="InterPro"/>
</dbReference>
<evidence type="ECO:0000313" key="2">
    <source>
        <dbReference type="EMBL" id="TWE11663.1"/>
    </source>
</evidence>
<gene>
    <name evidence="2" type="ORF">BKA23_0444</name>
</gene>
<dbReference type="AlphaFoldDB" id="A0A561E7S0"/>
<dbReference type="PANTHER" id="PTHR48228:SF5">
    <property type="entry name" value="ALPHA-METHYLACYL-COA RACEMASE"/>
    <property type="match status" value="1"/>
</dbReference>
<proteinExistence type="predicted"/>
<dbReference type="Pfam" id="PF02515">
    <property type="entry name" value="CoA_transf_3"/>
    <property type="match status" value="1"/>
</dbReference>
<dbReference type="Proteomes" id="UP000318297">
    <property type="component" value="Unassembled WGS sequence"/>
</dbReference>